<gene>
    <name evidence="2" type="ORF">AMOR_00880</name>
</gene>
<keyword evidence="1" id="KW-0812">Transmembrane</keyword>
<protein>
    <submittedName>
        <fullName evidence="2">Metal-binding protein</fullName>
    </submittedName>
</protein>
<feature type="transmembrane region" description="Helical" evidence="1">
    <location>
        <begin position="16"/>
        <end position="36"/>
    </location>
</feature>
<dbReference type="Proteomes" id="UP001162891">
    <property type="component" value="Chromosome"/>
</dbReference>
<dbReference type="InterPro" id="IPR018688">
    <property type="entry name" value="PpoB2-like"/>
</dbReference>
<evidence type="ECO:0000313" key="3">
    <source>
        <dbReference type="Proteomes" id="UP001162891"/>
    </source>
</evidence>
<keyword evidence="1" id="KW-0472">Membrane</keyword>
<feature type="transmembrane region" description="Helical" evidence="1">
    <location>
        <begin position="101"/>
        <end position="126"/>
    </location>
</feature>
<name>A0ABM7WNP4_9BACT</name>
<evidence type="ECO:0000313" key="2">
    <source>
        <dbReference type="EMBL" id="BDG01092.1"/>
    </source>
</evidence>
<keyword evidence="3" id="KW-1185">Reference proteome</keyword>
<feature type="transmembrane region" description="Helical" evidence="1">
    <location>
        <begin position="219"/>
        <end position="237"/>
    </location>
</feature>
<dbReference type="RefSeq" id="WP_248357460.1">
    <property type="nucleotide sequence ID" value="NZ_AP025591.1"/>
</dbReference>
<reference evidence="3" key="1">
    <citation type="journal article" date="2022" name="Int. J. Syst. Evol. Microbiol.">
        <title>Anaeromyxobacter oryzae sp. nov., Anaeromyxobacter diazotrophicus sp. nov. and Anaeromyxobacter paludicola sp. nov., isolated from paddy soils.</title>
        <authorList>
            <person name="Itoh H."/>
            <person name="Xu Z."/>
            <person name="Mise K."/>
            <person name="Masuda Y."/>
            <person name="Ushijima N."/>
            <person name="Hayakawa C."/>
            <person name="Shiratori Y."/>
            <person name="Senoo K."/>
        </authorList>
    </citation>
    <scope>NUCLEOTIDE SEQUENCE [LARGE SCALE GENOMIC DNA]</scope>
    <source>
        <strain evidence="3">Red232</strain>
    </source>
</reference>
<keyword evidence="1" id="KW-1133">Transmembrane helix</keyword>
<proteinExistence type="predicted"/>
<accession>A0ABM7WNP4</accession>
<feature type="transmembrane region" description="Helical" evidence="1">
    <location>
        <begin position="146"/>
        <end position="163"/>
    </location>
</feature>
<sequence length="263" mass="27925">MQAATALEAVLRRDRWIVGAGVAGASAIAWAYQAYMAWGMEHGSSLIAALMPRMQAWTALDAALLLAMWVLMMTAMMLPSVAPTVLAFAEVNRRRREARSPFVPTGVFLAGYLGAWAGFSVVATLAQEALHAAALMSPAMMARGPVFAGSVLLAAGVFQWTPLKHACLARCRSPLSFVLAHWRDGAGGAFRVGLLHGSYCVGCCAPLMALLLVNGVMNAGWMVLLSVLVLVEKLAPAHLSMHRAVGASLCAWGLWVLAGHWGE</sequence>
<dbReference type="Pfam" id="PF09948">
    <property type="entry name" value="PpoB2"/>
    <property type="match status" value="1"/>
</dbReference>
<feature type="transmembrane region" description="Helical" evidence="1">
    <location>
        <begin position="56"/>
        <end position="89"/>
    </location>
</feature>
<evidence type="ECO:0000256" key="1">
    <source>
        <dbReference type="SAM" id="Phobius"/>
    </source>
</evidence>
<organism evidence="2 3">
    <name type="scientific">Anaeromyxobacter oryzae</name>
    <dbReference type="NCBI Taxonomy" id="2918170"/>
    <lineage>
        <taxon>Bacteria</taxon>
        <taxon>Pseudomonadati</taxon>
        <taxon>Myxococcota</taxon>
        <taxon>Myxococcia</taxon>
        <taxon>Myxococcales</taxon>
        <taxon>Cystobacterineae</taxon>
        <taxon>Anaeromyxobacteraceae</taxon>
        <taxon>Anaeromyxobacter</taxon>
    </lineage>
</organism>
<dbReference type="EMBL" id="AP025591">
    <property type="protein sequence ID" value="BDG01092.1"/>
    <property type="molecule type" value="Genomic_DNA"/>
</dbReference>